<evidence type="ECO:0000313" key="2">
    <source>
        <dbReference type="Proteomes" id="UP000184092"/>
    </source>
</evidence>
<name>A0A1M7MVC3_9FLAO</name>
<dbReference type="InterPro" id="IPR046167">
    <property type="entry name" value="DUF6169"/>
</dbReference>
<dbReference type="Pfam" id="PF19666">
    <property type="entry name" value="DUF6169"/>
    <property type="match status" value="1"/>
</dbReference>
<accession>A0A1M7MVC3</accession>
<proteinExistence type="predicted"/>
<protein>
    <submittedName>
        <fullName evidence="1">Uncharacterized protein</fullName>
    </submittedName>
</protein>
<evidence type="ECO:0000313" key="1">
    <source>
        <dbReference type="EMBL" id="SHM94547.1"/>
    </source>
</evidence>
<keyword evidence="2" id="KW-1185">Reference proteome</keyword>
<dbReference type="OrthoDB" id="955741at2"/>
<organism evidence="1 2">
    <name type="scientific">Flavobacterium xinjiangense</name>
    <dbReference type="NCBI Taxonomy" id="178356"/>
    <lineage>
        <taxon>Bacteria</taxon>
        <taxon>Pseudomonadati</taxon>
        <taxon>Bacteroidota</taxon>
        <taxon>Flavobacteriia</taxon>
        <taxon>Flavobacteriales</taxon>
        <taxon>Flavobacteriaceae</taxon>
        <taxon>Flavobacterium</taxon>
    </lineage>
</organism>
<dbReference type="AlphaFoldDB" id="A0A1M7MVC3"/>
<dbReference type="Proteomes" id="UP000184092">
    <property type="component" value="Unassembled WGS sequence"/>
</dbReference>
<reference evidence="2" key="1">
    <citation type="submission" date="2016-11" db="EMBL/GenBank/DDBJ databases">
        <authorList>
            <person name="Varghese N."/>
            <person name="Submissions S."/>
        </authorList>
    </citation>
    <scope>NUCLEOTIDE SEQUENCE [LARGE SCALE GENOMIC DNA]</scope>
    <source>
        <strain evidence="2">CGMCC 1.2749</strain>
    </source>
</reference>
<gene>
    <name evidence="1" type="ORF">SAMN05216269_10953</name>
</gene>
<dbReference type="EMBL" id="FRCL01000009">
    <property type="protein sequence ID" value="SHM94547.1"/>
    <property type="molecule type" value="Genomic_DNA"/>
</dbReference>
<sequence>MQNLYNYTFDEFTSTYSFTTKNNIIYRIAFLVDETLNSISTSDVLIENVYQIVIEKVSDALEPFDHLVSKTIENIICAFFSNVNNSLIYICSDDQEKGKIRFSVFDRWYRNSSFNNFVTKIDNIISFDSEGINYNLYTSFLYHNNNPNIDYIVTTYNDIEKVLNSDK</sequence>
<dbReference type="RefSeq" id="WP_073209634.1">
    <property type="nucleotide sequence ID" value="NZ_FRCL01000009.1"/>
</dbReference>